<dbReference type="Proteomes" id="UP000694865">
    <property type="component" value="Unplaced"/>
</dbReference>
<dbReference type="InterPro" id="IPR002919">
    <property type="entry name" value="TIL_dom"/>
</dbReference>
<evidence type="ECO:0000259" key="17">
    <source>
        <dbReference type="PROSITE" id="PS51233"/>
    </source>
</evidence>
<dbReference type="InterPro" id="IPR008979">
    <property type="entry name" value="Galactose-bd-like_sf"/>
</dbReference>
<dbReference type="RefSeq" id="XP_002740290.1">
    <property type="nucleotide sequence ID" value="XM_002740244.1"/>
</dbReference>
<dbReference type="SUPFAM" id="SSF82671">
    <property type="entry name" value="SEA domain"/>
    <property type="match status" value="1"/>
</dbReference>
<dbReference type="CDD" id="cd00054">
    <property type="entry name" value="EGF_CA"/>
    <property type="match status" value="1"/>
</dbReference>
<feature type="domain" description="VWFD" evidence="17">
    <location>
        <begin position="609"/>
        <end position="792"/>
    </location>
</feature>
<evidence type="ECO:0000256" key="1">
    <source>
        <dbReference type="ARBA" id="ARBA00004239"/>
    </source>
</evidence>
<dbReference type="SUPFAM" id="SSF57603">
    <property type="entry name" value="FnI-like domain"/>
    <property type="match status" value="1"/>
</dbReference>
<feature type="domain" description="EGF-like" evidence="15">
    <location>
        <begin position="181"/>
        <end position="219"/>
    </location>
</feature>
<reference evidence="19" key="1">
    <citation type="submission" date="2025-08" db="UniProtKB">
        <authorList>
            <consortium name="RefSeq"/>
        </authorList>
    </citation>
    <scope>IDENTIFICATION</scope>
    <source>
        <tissue evidence="19">Testes</tissue>
    </source>
</reference>
<dbReference type="CDD" id="cd19941">
    <property type="entry name" value="TIL"/>
    <property type="match status" value="6"/>
</dbReference>
<dbReference type="Pfam" id="PF01390">
    <property type="entry name" value="SEA"/>
    <property type="match status" value="1"/>
</dbReference>
<dbReference type="InterPro" id="IPR050780">
    <property type="entry name" value="Mucin_vWF_Thrombospondin_sf"/>
</dbReference>
<dbReference type="CDD" id="cd00112">
    <property type="entry name" value="LDLa"/>
    <property type="match status" value="1"/>
</dbReference>
<dbReference type="PROSITE" id="PS01225">
    <property type="entry name" value="CTCK_2"/>
    <property type="match status" value="1"/>
</dbReference>
<dbReference type="InterPro" id="IPR036364">
    <property type="entry name" value="SEA_dom_sf"/>
</dbReference>
<dbReference type="GeneID" id="100366685"/>
<evidence type="ECO:0000313" key="19">
    <source>
        <dbReference type="RefSeq" id="XP_002740290.1"/>
    </source>
</evidence>
<feature type="disulfide bond" evidence="10">
    <location>
        <begin position="209"/>
        <end position="218"/>
    </location>
</feature>
<evidence type="ECO:0000256" key="6">
    <source>
        <dbReference type="ARBA" id="ARBA00022889"/>
    </source>
</evidence>
<organism evidence="18 19">
    <name type="scientific">Saccoglossus kowalevskii</name>
    <name type="common">Acorn worm</name>
    <dbReference type="NCBI Taxonomy" id="10224"/>
    <lineage>
        <taxon>Eukaryota</taxon>
        <taxon>Metazoa</taxon>
        <taxon>Hemichordata</taxon>
        <taxon>Enteropneusta</taxon>
        <taxon>Harrimaniidae</taxon>
        <taxon>Saccoglossus</taxon>
    </lineage>
</organism>
<dbReference type="SMART" id="SM00216">
    <property type="entry name" value="VWD"/>
    <property type="match status" value="5"/>
</dbReference>
<dbReference type="SMART" id="SM00832">
    <property type="entry name" value="C8"/>
    <property type="match status" value="5"/>
</dbReference>
<dbReference type="SUPFAM" id="SSF57567">
    <property type="entry name" value="Serine protease inhibitors"/>
    <property type="match status" value="6"/>
</dbReference>
<dbReference type="Pfam" id="PF00094">
    <property type="entry name" value="VWD"/>
    <property type="match status" value="5"/>
</dbReference>
<dbReference type="InterPro" id="IPR001846">
    <property type="entry name" value="VWF_type-D"/>
</dbReference>
<feature type="domain" description="VWFD" evidence="17">
    <location>
        <begin position="3085"/>
        <end position="3267"/>
    </location>
</feature>
<dbReference type="Gene3D" id="2.60.120.260">
    <property type="entry name" value="Galactose-binding domain-like"/>
    <property type="match status" value="1"/>
</dbReference>
<feature type="disulfide bond" evidence="11">
    <location>
        <begin position="2683"/>
        <end position="2698"/>
    </location>
</feature>
<dbReference type="PROSITE" id="PS50026">
    <property type="entry name" value="EGF_3"/>
    <property type="match status" value="1"/>
</dbReference>
<evidence type="ECO:0000259" key="16">
    <source>
        <dbReference type="PROSITE" id="PS50184"/>
    </source>
</evidence>
<feature type="domain" description="VWFD" evidence="17">
    <location>
        <begin position="310"/>
        <end position="485"/>
    </location>
</feature>
<dbReference type="PROSITE" id="PS01208">
    <property type="entry name" value="VWFC_1"/>
    <property type="match status" value="2"/>
</dbReference>
<dbReference type="Pfam" id="PF08742">
    <property type="entry name" value="C8"/>
    <property type="match status" value="5"/>
</dbReference>
<keyword evidence="8 10" id="KW-1015">Disulfide bond</keyword>
<dbReference type="PROSITE" id="PS01286">
    <property type="entry name" value="FA58C_2"/>
    <property type="match status" value="1"/>
</dbReference>
<dbReference type="InterPro" id="IPR006207">
    <property type="entry name" value="Cys_knot_C"/>
</dbReference>
<keyword evidence="4" id="KW-0732">Signal</keyword>
<dbReference type="PANTHER" id="PTHR11339">
    <property type="entry name" value="EXTRACELLULAR MATRIX GLYCOPROTEIN RELATED"/>
    <property type="match status" value="1"/>
</dbReference>
<evidence type="ECO:0000256" key="12">
    <source>
        <dbReference type="SAM" id="MobiDB-lite"/>
    </source>
</evidence>
<dbReference type="InterPro" id="IPR023415">
    <property type="entry name" value="LDLR_class-A_CS"/>
</dbReference>
<dbReference type="PROSITE" id="PS50068">
    <property type="entry name" value="LDLRA_2"/>
    <property type="match status" value="1"/>
</dbReference>
<dbReference type="PROSITE" id="PS50184">
    <property type="entry name" value="VWFC_2"/>
    <property type="match status" value="1"/>
</dbReference>
<dbReference type="InterPro" id="IPR000082">
    <property type="entry name" value="SEA_dom"/>
</dbReference>
<dbReference type="PROSITE" id="PS01209">
    <property type="entry name" value="LDLRA_1"/>
    <property type="match status" value="1"/>
</dbReference>
<dbReference type="PROSITE" id="PS01285">
    <property type="entry name" value="FA58C_1"/>
    <property type="match status" value="1"/>
</dbReference>
<dbReference type="InterPro" id="IPR002172">
    <property type="entry name" value="LDrepeatLR_classA_rpt"/>
</dbReference>
<feature type="domain" description="VWFD" evidence="17">
    <location>
        <begin position="2744"/>
        <end position="2926"/>
    </location>
</feature>
<evidence type="ECO:0000256" key="8">
    <source>
        <dbReference type="ARBA" id="ARBA00023157"/>
    </source>
</evidence>
<dbReference type="InterPro" id="IPR000742">
    <property type="entry name" value="EGF"/>
</dbReference>
<dbReference type="PANTHER" id="PTHR11339:SF393">
    <property type="entry name" value="VWFD DOMAIN-CONTAINING PROTEIN"/>
    <property type="match status" value="1"/>
</dbReference>
<dbReference type="Pfam" id="PF13330">
    <property type="entry name" value="Mucin2_WxxW"/>
    <property type="match status" value="2"/>
</dbReference>
<dbReference type="SMART" id="SM00214">
    <property type="entry name" value="VWC"/>
    <property type="match status" value="7"/>
</dbReference>
<feature type="domain" description="F5/8 type C" evidence="14">
    <location>
        <begin position="35"/>
        <end position="177"/>
    </location>
</feature>
<dbReference type="InterPro" id="IPR001007">
    <property type="entry name" value="VWF_dom"/>
</dbReference>
<dbReference type="SMART" id="SM00041">
    <property type="entry name" value="CT"/>
    <property type="match status" value="1"/>
</dbReference>
<feature type="compositionally biased region" description="Low complexity" evidence="12">
    <location>
        <begin position="46"/>
        <end position="61"/>
    </location>
</feature>
<dbReference type="SUPFAM" id="SSF57196">
    <property type="entry name" value="EGF/Laminin"/>
    <property type="match status" value="1"/>
</dbReference>
<comment type="similarity">
    <text evidence="2">Belongs to the thrombospondin family.</text>
</comment>
<evidence type="ECO:0000256" key="7">
    <source>
        <dbReference type="ARBA" id="ARBA00023008"/>
    </source>
</evidence>
<keyword evidence="6" id="KW-0130">Cell adhesion</keyword>
<evidence type="ECO:0000256" key="3">
    <source>
        <dbReference type="ARBA" id="ARBA00022525"/>
    </source>
</evidence>
<evidence type="ECO:0000259" key="14">
    <source>
        <dbReference type="PROSITE" id="PS50022"/>
    </source>
</evidence>
<evidence type="ECO:0000256" key="10">
    <source>
        <dbReference type="PROSITE-ProRule" id="PRU00076"/>
    </source>
</evidence>
<dbReference type="InterPro" id="IPR036084">
    <property type="entry name" value="Ser_inhib-like_sf"/>
</dbReference>
<evidence type="ECO:0000259" key="15">
    <source>
        <dbReference type="PROSITE" id="PS50026"/>
    </source>
</evidence>
<evidence type="ECO:0000256" key="4">
    <source>
        <dbReference type="ARBA" id="ARBA00022729"/>
    </source>
</evidence>
<dbReference type="InterPro" id="IPR014853">
    <property type="entry name" value="VWF/SSPO/ZAN-like_Cys-rich_dom"/>
</dbReference>
<keyword evidence="9" id="KW-0325">Glycoprotein</keyword>
<comment type="subcellular location">
    <subcellularLocation>
        <location evidence="1">Secreted</location>
        <location evidence="1">Extracellular space</location>
    </subcellularLocation>
</comment>
<accession>A0ABM0GYM2</accession>
<dbReference type="SMART" id="SM00231">
    <property type="entry name" value="FA58C"/>
    <property type="match status" value="1"/>
</dbReference>
<evidence type="ECO:0000313" key="18">
    <source>
        <dbReference type="Proteomes" id="UP000694865"/>
    </source>
</evidence>
<keyword evidence="10" id="KW-0245">EGF-like domain</keyword>
<gene>
    <name evidence="19" type="primary">LOC100366685</name>
</gene>
<name>A0ABM0GYM2_SACKO</name>
<feature type="domain" description="VWFD" evidence="17">
    <location>
        <begin position="1075"/>
        <end position="1244"/>
    </location>
</feature>
<keyword evidence="3" id="KW-0964">Secreted</keyword>
<dbReference type="PROSITE" id="PS01186">
    <property type="entry name" value="EGF_2"/>
    <property type="match status" value="1"/>
</dbReference>
<dbReference type="PROSITE" id="PS00022">
    <property type="entry name" value="EGF_1"/>
    <property type="match status" value="1"/>
</dbReference>
<keyword evidence="18" id="KW-1185">Reference proteome</keyword>
<dbReference type="InterPro" id="IPR025155">
    <property type="entry name" value="WxxW_domain"/>
</dbReference>
<dbReference type="CDD" id="cd00057">
    <property type="entry name" value="FA58C"/>
    <property type="match status" value="1"/>
</dbReference>
<comment type="caution">
    <text evidence="10">Lacks conserved residue(s) required for the propagation of feature annotation.</text>
</comment>
<dbReference type="InterPro" id="IPR000421">
    <property type="entry name" value="FA58C"/>
</dbReference>
<dbReference type="Gene3D" id="2.10.25.10">
    <property type="entry name" value="Laminin"/>
    <property type="match status" value="6"/>
</dbReference>
<dbReference type="PROSITE" id="PS50022">
    <property type="entry name" value="FA58C_3"/>
    <property type="match status" value="1"/>
</dbReference>
<keyword evidence="5" id="KW-0677">Repeat</keyword>
<feature type="disulfide bond" evidence="10">
    <location>
        <begin position="190"/>
        <end position="207"/>
    </location>
</feature>
<dbReference type="Pfam" id="PF00754">
    <property type="entry name" value="F5_F8_type_C"/>
    <property type="match status" value="1"/>
</dbReference>
<evidence type="ECO:0000256" key="9">
    <source>
        <dbReference type="ARBA" id="ARBA00023180"/>
    </source>
</evidence>
<sequence length="3863" mass="429933">MPINVANLEAGWEVSDSVMLGLSELSEVQERHKRAEECNDALGETSVASSDSFDSSTSRLSQPASSSRLHGFGSWCPETSDNEPWLSIDLGTFKVVTGVATQGRSDGDEWVTSYKLSYSNDGRYFRDYKTDRVVKGNQDRFSVEKHVLVESFIARYVRIHPHTWEGSACLRAELYGCYYGSVNYCESNDCQNGATCANHPQTLSYLCECTRGFTGNYCDQVVCGMPPAPVNGSFSCTVDKDGYLCSLQCLPGLKVPYGTMTTYRCDFDSMLWSPDLPNAHVVCTETPTPTVGVYVPQQLRSMEGSITSDGFCFTWGQNHYRTFDGLIYDFHGSCSYLLLGECQTNRFKLHIRNKAECHDVQYCKRSLTLYVSDMEYNFNFGEFGFAMTRNEDNVPLPVTMDGLRVETISYYIVISSALGFTLRWDGKEAIFIQVDGSLRNKTCGLCGTYNADSSDDLTDIRGDVVDSVSLFGRSYKMNDVDDSCEDSNQLSYCHIYPGRVEDADELCKELTESNFAVCHSAVDPTPFYNACREDVCKCNASSGCECSSYEAYARECARNNVVEMEWRNQSRCPVTCPGTMIYKQCGSSCPSTCKKTFYQCLHNHCMDGCQCPDNTLLHGDTCVAQEQCPCQYSGREYSTGSEIQADDGCNTWNVFSYWGRSLPNIRRPSLQLRWSLIITYDNSHIKLTKNMVVVVHGEELDNIDLPFEVPGIYIEQISDEFQQVTLDVGVVVLWNGGSQIYIDMPPDLFNQTCGLCGTFDKNQENDFWTLEGDIEKQPGVFAEKWTFLSTCANPAPVITYNPCDVYTQRREQAHTICQKLREAPFTGCHATVDVESYFFICTYDLCNGGDVGMTELFCNVAASYSMECSNRGHVLIWKDVVPECGTSCEINKVYQECGPSCQTSCPAILTERTCEDRCIPGCSCPPGLVYNYDGSCLTVEECPCMYNDRLYAPGQTIQPVCQPCTCVNGVWDCIVGDCDPPVCGENMRLVTCKSACVTTCSNMHLPQECTPATCARGCQCLDGYVYDGDRCILPEQCPCHHGGQSYDNGDTITVECNKCVCNGHQWECDVKECPGMCSSWGDSHTKTFDGKMFEFFGECVYVLSRANKDNPYLQYNITSENILCSTTGITCSKTIVFSVRRGEKDETVQLQRDGPITVSDDSKFVIWQTGLYLFVKVEEGITLIWDKGTRVYIRLEPKYRGLVEGLCGNFNGNQADDFLTPFGGPPTGNVIEFSDSWKLYAYCGDTHNTNDSCFFAPHRRPWATRQCSVLKSDTFAPCHTEVDPEPYYERCVFDACACNTGGDCECFCTAVATYAQECNLNGVSIRWRSQEMCPMQCEGCGEYQPCITACPRTCDNYYKYNELECTEPCIEGCLCPEDEVYEPDTNRCIPESQCYCKKIGDIKYYDGQTIPSCSDACMTCYCFNHTIHWVGQPCMTFASTSATMLLTTEGMVTTDTALSTTPHVITTTAKLHPSASYSPPVTTPIEDTLESTLVTKTSKIFPSTQFTTSFPDSVRTTIRTTEKERSTLEEFPVSIDQSIISKTPIFSEVQGETTPGIIADTFTSETLSTPIEGTPGSMPVKKTTTIFPSTPATQSTTSTPDDVNTDIEFVSTDQTIIPKMPITSVAQGETTSGIIADTLTSKGMSTSEPIATSATPTPHVTRARTEIPVVSTAATQVADGMVSIEQDITEIPTTQGVEETYSLVHTMPTLHTVAEQTVTLSPTITDAPTATSIVSTEEATMPTKATQITVDDSMGMNTAASLTHPKVSVTDVIPGGQTTKEYTRESMIHLTESTEDKSTIVESTYELPVSIPMIKPPLCIKTGWTDWMNVYQPGSGPTEGDFEIMPNLRIFHQFCRNPIDVECRNSDTLEPPSFILGQFVQCFPFLGLQCFNNQQALGLCADYEVRFKCECDVSTISIPTRKGPTDVSADISGTTVIKATESETSKLKTSPHITESTTTPNILEVSPTQATCTDVYRNCTKDGYRYQSEVEIFNVNWDNRLSDRTSCQFINLANDITETLHDIYSVSEMLKDIFICVYMNHFSKGSVIARHTIVVSQRIPFDTRSPALPKNITYEYKTTMSPEISSLFSTGQTYTPRSILPEELTTLPKSLFSTFMDKSTPQITQVDSIHETEEGIPPTITSDILETTTTEASTQEILSTAIRSTAQEIVTEQMAAFTITPSTIKLIIESTIASQPETLTQIIDLTTELVTEKITKLPEISSHGITSKMLASVVETAAATLFPKILTTLSKTLPPTIMPSLMTGLAGTISKESRSTDLTLQKDVLTEFHPTSLTSARELSLSTSKSVQTEPRPTGTTEICKPGYTEWMNTDTPLDDGDDIESIEDLRLFYIFCDTPIEIECRDIESDTSPDELGQTVTCDVLNGLLCYGMDQEMGVCKDYKVRFHCGECSDTCGSNEILVPNAFTCKQLCHAMQSSEQVCKDNENAQLDACLDRTLIARSHSVTFCNTPGNLVMEVNGELKCIPEQDCLCLREDTGTMVAPGSRWEFELCETCTCFNNEIVCVNKTTRECNPTPQPEDILAIEITDGVHVTSEPLSGPTVRPVAVCANVTDISNCPESCQSGHMCDGKICLEPAWCPCYYENNMYKSGMFINSRCETCNCFNSEVTCVKRCVIDECQPGQILQHLDGECCQCVPCKCEADEYHCSMSESPTCSEQCISRNLMCDGTPDCLNSEDELNCPTETPGCTTLAGDFVGVGEIWSEYGCRFCECLSDDQVICNSTKCSKECSVYLNSFSTFDDLVYEYDMCDHVMVTNSTDQVPYFVVKVVRICVFGGTGYSSMLCKKELHVNIRDTDMLLRKHMLLHINGQYVRRSQLSAVSGQLEKTQGFSIIKSGQEYIIKTDFGLVVHWNIYSEITLEIDDQLYDRVAGMCGIPNSNASDDLTMSDAAPTNDVLSFGDSWGNHDECPQPEEICMLTFAEFADEARRECEILRSAAFAPCHSHVDIEPYIERCEQLVCEFLYNSTGHASDNIDDCLCEVLTIYATDCANTEAHVLLGWRSPDLCPVYDQCNYPMIWYECLTTCEWTCTTSGRPWNDCPTGCTPGCGCTPGLVRKGDTCVKPDECTQCYCYGYGGIHYFSFDGSYFAFEGNCTYMAARDSSPNGDFEILVENEECNRRPQTMCFVAVIVRYHGNEIRLENGQKVVVNGVEHYRPPQIIVDGIHVSQLGGWSLYLRIPDINLEVSYYDYINGFGILMPGTKYLNATEGLCGPCNRNPEDDRMKENSLIATNDTDFALSWLQESEDDNQYCVTTDVPRRVDQTQKDRDKCRKDIYEGIFKQCNLLVDPLPYYRACLLERACHGYHCDALASYAMECSRHDLCLDWREEHECPAPDCEDGREYDPCHVPCVKTCVNEDVYNVDICSGRLVEGCFCPPGTIVDDDGECVQSCDYCTDVNGIKHMMNETWQPDACQTCICYPGGNAHCTSEQCMAAPLCSEPKRLETTHVTGECCPVYQCVCDPLACPPESFHPTQMCNHDRDLVDTVINECCTKQECVCRECDYSGVPTCQPFESLDIYKENTDDCCNQYRCVCNPVNCPPQEVTCPTYKEQVLIEETISLCCPQHECVCSCPEAEVINCQVGYAKEEVLYGEECDCIKYSCVKKEVCVWNNTLVNELQEVQPGSTNLVGDNPCRVCECLEEHDPVSDFYQIQCDVIQCAVNSQEDCDEQSEYLSPESGVCCGRCQKRWCVDGDVKYEIGDKWPLDDPINKCDYNECVADKDGTPLLYPFHISCESVSADCKGPAFVVKNDTCCPYCALAVSPCKNVVEEIEIEVNGCHSNGTVEWSYCEGRCSSWFRYSYASEAQSSCMCCYAQETSKRRTNLLCDDSSIFTHEYDFIESCVCSACVEV</sequence>
<evidence type="ECO:0000259" key="13">
    <source>
        <dbReference type="PROSITE" id="PS01225"/>
    </source>
</evidence>
<evidence type="ECO:0000256" key="11">
    <source>
        <dbReference type="PROSITE-ProRule" id="PRU00124"/>
    </source>
</evidence>
<feature type="domain" description="CTCK" evidence="13">
    <location>
        <begin position="3777"/>
        <end position="3861"/>
    </location>
</feature>
<dbReference type="SMART" id="SM00181">
    <property type="entry name" value="EGF"/>
    <property type="match status" value="5"/>
</dbReference>
<dbReference type="Gene3D" id="3.30.70.960">
    <property type="entry name" value="SEA domain"/>
    <property type="match status" value="1"/>
</dbReference>
<feature type="region of interest" description="Disordered" evidence="12">
    <location>
        <begin position="39"/>
        <end position="70"/>
    </location>
</feature>
<evidence type="ECO:0000256" key="2">
    <source>
        <dbReference type="ARBA" id="ARBA00009456"/>
    </source>
</evidence>
<dbReference type="Pfam" id="PF01826">
    <property type="entry name" value="TIL"/>
    <property type="match status" value="5"/>
</dbReference>
<evidence type="ECO:0000256" key="5">
    <source>
        <dbReference type="ARBA" id="ARBA00022737"/>
    </source>
</evidence>
<proteinExistence type="inferred from homology"/>
<feature type="region of interest" description="Disordered" evidence="12">
    <location>
        <begin position="2296"/>
        <end position="2316"/>
    </location>
</feature>
<dbReference type="PROSITE" id="PS51233">
    <property type="entry name" value="VWFD"/>
    <property type="match status" value="5"/>
</dbReference>
<protein>
    <submittedName>
        <fullName evidence="19">Uncharacterized protein LOC100366685</fullName>
    </submittedName>
</protein>
<feature type="domain" description="VWFC" evidence="16">
    <location>
        <begin position="3406"/>
        <end position="3475"/>
    </location>
</feature>
<dbReference type="SMART" id="SM00192">
    <property type="entry name" value="LDLa"/>
    <property type="match status" value="1"/>
</dbReference>
<keyword evidence="7" id="KW-0186">Copper</keyword>
<dbReference type="SUPFAM" id="SSF49785">
    <property type="entry name" value="Galactose-binding domain-like"/>
    <property type="match status" value="1"/>
</dbReference>